<dbReference type="PRINTS" id="PR00474">
    <property type="entry name" value="GLU5KINASE"/>
</dbReference>
<dbReference type="OrthoDB" id="9804434at2"/>
<dbReference type="EC" id="2.7.2.11" evidence="8"/>
<comment type="catalytic activity">
    <reaction evidence="8">
        <text>L-glutamate + ATP = L-glutamyl 5-phosphate + ADP</text>
        <dbReference type="Rhea" id="RHEA:14877"/>
        <dbReference type="ChEBI" id="CHEBI:29985"/>
        <dbReference type="ChEBI" id="CHEBI:30616"/>
        <dbReference type="ChEBI" id="CHEBI:58274"/>
        <dbReference type="ChEBI" id="CHEBI:456216"/>
        <dbReference type="EC" id="2.7.2.11"/>
    </reaction>
</comment>
<dbReference type="GO" id="GO:0055129">
    <property type="term" value="P:L-proline biosynthetic process"/>
    <property type="evidence" value="ECO:0007669"/>
    <property type="project" value="UniProtKB-UniRule"/>
</dbReference>
<sequence>MTHGDELLAARRVVVKVGSSSVSGENAGQIPELVASLARLHGAGAQVILVSSGAIATGVPFLHLDERPDDLATQQAAAAVGQNILVNRYQRALTTHEIIAGQVLLTAHDIENPTHRDNARRAIERLLQLGILPIINENDTVATHEIRFGDNDRLAALVARLVDADRLVLLSDVDALYTAPPAMAGAERISEVAYGDPLAGIEIGESQSGWGTGGAATKVQAARLAADAGATVLLTETRLLAAVLGGADHGTRFAARPA</sequence>
<dbReference type="eggNOG" id="COG0263">
    <property type="taxonomic scope" value="Bacteria"/>
</dbReference>
<proteinExistence type="inferred from homology"/>
<evidence type="ECO:0000256" key="6">
    <source>
        <dbReference type="ARBA" id="ARBA00022777"/>
    </source>
</evidence>
<evidence type="ECO:0000259" key="9">
    <source>
        <dbReference type="Pfam" id="PF00696"/>
    </source>
</evidence>
<keyword evidence="6 8" id="KW-0418">Kinase</keyword>
<protein>
    <recommendedName>
        <fullName evidence="8">Glutamate 5-kinase</fullName>
        <ecNumber evidence="8">2.7.2.11</ecNumber>
    </recommendedName>
    <alternativeName>
        <fullName evidence="8">Gamma-glutamyl kinase</fullName>
        <shortName evidence="8">GK</shortName>
    </alternativeName>
</protein>
<dbReference type="HAMAP" id="MF_00456">
    <property type="entry name" value="ProB"/>
    <property type="match status" value="1"/>
</dbReference>
<gene>
    <name evidence="8" type="primary">proB</name>
    <name evidence="10" type="ORF">SAMN04488565_1971</name>
</gene>
<comment type="similarity">
    <text evidence="8">Belongs to the glutamate 5-kinase family.</text>
</comment>
<feature type="binding site" evidence="8">
    <location>
        <position position="52"/>
    </location>
    <ligand>
        <name>substrate</name>
    </ligand>
</feature>
<dbReference type="RefSeq" id="WP_010157305.1">
    <property type="nucleotide sequence ID" value="NZ_FNKB01000001.1"/>
</dbReference>
<reference evidence="10 11" key="1">
    <citation type="submission" date="2016-10" db="EMBL/GenBank/DDBJ databases">
        <authorList>
            <person name="de Groot N.N."/>
        </authorList>
    </citation>
    <scope>NUCLEOTIDE SEQUENCE [LARGE SCALE GENOMIC DNA]</scope>
    <source>
        <strain evidence="10 11">DSM 22788</strain>
    </source>
</reference>
<dbReference type="NCBIfam" id="TIGR01027">
    <property type="entry name" value="proB"/>
    <property type="match status" value="1"/>
</dbReference>
<keyword evidence="1 8" id="KW-0963">Cytoplasm</keyword>
<dbReference type="PIRSF" id="PIRSF000729">
    <property type="entry name" value="GK"/>
    <property type="match status" value="1"/>
</dbReference>
<dbReference type="SUPFAM" id="SSF53633">
    <property type="entry name" value="Carbamate kinase-like"/>
    <property type="match status" value="1"/>
</dbReference>
<dbReference type="InterPro" id="IPR005715">
    <property type="entry name" value="Glu_5kinase/COase_Synthase"/>
</dbReference>
<feature type="binding site" evidence="8">
    <location>
        <begin position="171"/>
        <end position="172"/>
    </location>
    <ligand>
        <name>ATP</name>
        <dbReference type="ChEBI" id="CHEBI:30616"/>
    </ligand>
</feature>
<dbReference type="PANTHER" id="PTHR43654">
    <property type="entry name" value="GLUTAMATE 5-KINASE"/>
    <property type="match status" value="1"/>
</dbReference>
<keyword evidence="3 8" id="KW-0641">Proline biosynthesis</keyword>
<dbReference type="EMBL" id="FNKB01000001">
    <property type="protein sequence ID" value="SDQ29620.1"/>
    <property type="molecule type" value="Genomic_DNA"/>
</dbReference>
<evidence type="ECO:0000313" key="11">
    <source>
        <dbReference type="Proteomes" id="UP000182690"/>
    </source>
</evidence>
<evidence type="ECO:0000256" key="4">
    <source>
        <dbReference type="ARBA" id="ARBA00022679"/>
    </source>
</evidence>
<dbReference type="GO" id="GO:0005829">
    <property type="term" value="C:cytosol"/>
    <property type="evidence" value="ECO:0007669"/>
    <property type="project" value="TreeGrafter"/>
</dbReference>
<keyword evidence="7 8" id="KW-0067">ATP-binding</keyword>
<comment type="caution">
    <text evidence="8">Lacks conserved residue(s) required for the propagation of feature annotation.</text>
</comment>
<name>A0A1H0ZQB7_9MICO</name>
<evidence type="ECO:0000256" key="1">
    <source>
        <dbReference type="ARBA" id="ARBA00022490"/>
    </source>
</evidence>
<comment type="function">
    <text evidence="8">Catalyzes the transfer of a phosphate group to glutamate to form L-glutamate 5-phosphate.</text>
</comment>
<dbReference type="Proteomes" id="UP000182690">
    <property type="component" value="Unassembled WGS sequence"/>
</dbReference>
<dbReference type="InterPro" id="IPR036393">
    <property type="entry name" value="AceGlu_kinase-like_sf"/>
</dbReference>
<organism evidence="10 11">
    <name type="scientific">Leucobacter chromiiresistens</name>
    <dbReference type="NCBI Taxonomy" id="1079994"/>
    <lineage>
        <taxon>Bacteria</taxon>
        <taxon>Bacillati</taxon>
        <taxon>Actinomycetota</taxon>
        <taxon>Actinomycetes</taxon>
        <taxon>Micrococcales</taxon>
        <taxon>Microbacteriaceae</taxon>
        <taxon>Leucobacter</taxon>
    </lineage>
</organism>
<feature type="binding site" evidence="8">
    <location>
        <position position="16"/>
    </location>
    <ligand>
        <name>ATP</name>
        <dbReference type="ChEBI" id="CHEBI:30616"/>
    </ligand>
</feature>
<evidence type="ECO:0000256" key="7">
    <source>
        <dbReference type="ARBA" id="ARBA00022840"/>
    </source>
</evidence>
<feature type="domain" description="Aspartate/glutamate/uridylate kinase" evidence="9">
    <location>
        <begin position="12"/>
        <end position="231"/>
    </location>
</feature>
<dbReference type="InterPro" id="IPR001057">
    <property type="entry name" value="Glu/AcGlu_kinase"/>
</dbReference>
<keyword evidence="4 8" id="KW-0808">Transferase</keyword>
<evidence type="ECO:0000256" key="2">
    <source>
        <dbReference type="ARBA" id="ARBA00022605"/>
    </source>
</evidence>
<accession>A0A1H0ZQB7</accession>
<dbReference type="UniPathway" id="UPA00098">
    <property type="reaction ID" value="UER00359"/>
</dbReference>
<dbReference type="GO" id="GO:0004349">
    <property type="term" value="F:glutamate 5-kinase activity"/>
    <property type="evidence" value="ECO:0007669"/>
    <property type="project" value="UniProtKB-UniRule"/>
</dbReference>
<dbReference type="STRING" id="1079994.SAMN04488565_1971"/>
<comment type="pathway">
    <text evidence="8">Amino-acid biosynthesis; L-proline biosynthesis; L-glutamate 5-semialdehyde from L-glutamate: step 1/2.</text>
</comment>
<keyword evidence="2 8" id="KW-0028">Amino-acid biosynthesis</keyword>
<evidence type="ECO:0000256" key="8">
    <source>
        <dbReference type="HAMAP-Rule" id="MF_00456"/>
    </source>
</evidence>
<comment type="subcellular location">
    <subcellularLocation>
        <location evidence="8">Cytoplasm</location>
    </subcellularLocation>
</comment>
<dbReference type="AlphaFoldDB" id="A0A1H0ZQB7"/>
<evidence type="ECO:0000313" key="10">
    <source>
        <dbReference type="EMBL" id="SDQ29620.1"/>
    </source>
</evidence>
<dbReference type="PANTHER" id="PTHR43654:SF1">
    <property type="entry name" value="ISOPENTENYL PHOSPHATE KINASE"/>
    <property type="match status" value="1"/>
</dbReference>
<dbReference type="FunFam" id="3.40.1160.10:FF:000006">
    <property type="entry name" value="Glutamate 5-kinase"/>
    <property type="match status" value="1"/>
</dbReference>
<dbReference type="InterPro" id="IPR001048">
    <property type="entry name" value="Asp/Glu/Uridylate_kinase"/>
</dbReference>
<dbReference type="GO" id="GO:0005524">
    <property type="term" value="F:ATP binding"/>
    <property type="evidence" value="ECO:0007669"/>
    <property type="project" value="UniProtKB-KW"/>
</dbReference>
<evidence type="ECO:0000256" key="3">
    <source>
        <dbReference type="ARBA" id="ARBA00022650"/>
    </source>
</evidence>
<evidence type="ECO:0000256" key="5">
    <source>
        <dbReference type="ARBA" id="ARBA00022741"/>
    </source>
</evidence>
<dbReference type="InterPro" id="IPR011529">
    <property type="entry name" value="Glu_5kinase"/>
</dbReference>
<keyword evidence="5 8" id="KW-0547">Nucleotide-binding</keyword>
<feature type="binding site" evidence="8">
    <location>
        <position position="139"/>
    </location>
    <ligand>
        <name>substrate</name>
    </ligand>
</feature>
<dbReference type="Pfam" id="PF00696">
    <property type="entry name" value="AA_kinase"/>
    <property type="match status" value="1"/>
</dbReference>
<dbReference type="Gene3D" id="3.40.1160.10">
    <property type="entry name" value="Acetylglutamate kinase-like"/>
    <property type="match status" value="1"/>
</dbReference>
<feature type="binding site" evidence="8">
    <location>
        <position position="151"/>
    </location>
    <ligand>
        <name>substrate</name>
    </ligand>
</feature>